<sequence length="697" mass="75059">MLARLHIPFQQRTGHGPSTDRGDSKAATADPADVAKASASSYQATQGGRREADAKSAPATLASRRVRVSGPLSSDHGIRSRRCVEGVSRLLALGAGAGVAYGVMSVCEPDDTASTAIAGFVGGVIGIAATPFAHVAAKALSTFGFAGCAVARESLAHCHHPTPPPSEQIDRLIRLAQGHAPLTRKGMEAYLDDLHRIGHEGQEVPLQRDVVLAMARMVSAVVVPGSSDDQRKEQLTQVVRAIDRLYPYGLTGPAVMNEALLAMATHMPADTRHPERAQALAEFLLGAVRTQYHYDEGTQECRERSDFLAALCGQPHFQPVAAKLWELGEKTWPGRTIQAQASKLQNAAATVPQIQLRSRSYGDTLLTTIKVGDRSSAYGFDADLCDQLFVALALNPPGQMRQEQLATLQDAVRTSKADSAQQRALRQLAALESRRPDSKSSEPLSVSWKPDEAIWDDAPVGVRSALQTLADQNPANAGLRTLSDRTASMPAILRQLDATAPGDLAIEVRRAIRVVNPPDTPPRRQIANLVEIMGHLERRSDLPRGAFLEGLADPDALIKLIGQVKPDELTSHRDRQQLSEQLAELPRAAQLTATPELLDATSQLLASIWRGDAAGGHARVQRSHAQEYIDEARESIDRRMFPRRDPWAASGDPGRLNLPWLQSSPARPVSGQPADHVGVPIHASDFERRAPAGSAIG</sequence>
<dbReference type="EMBL" id="JAEQNA010000002">
    <property type="protein sequence ID" value="MBL0420385.1"/>
    <property type="molecule type" value="Genomic_DNA"/>
</dbReference>
<name>A0A936ZN63_9BURK</name>
<reference evidence="2" key="1">
    <citation type="submission" date="2021-01" db="EMBL/GenBank/DDBJ databases">
        <title>Ramlibacter sp. strain AW1 16S ribosomal RNA gene Genome sequencing and assembly.</title>
        <authorList>
            <person name="Kang M."/>
        </authorList>
    </citation>
    <scope>NUCLEOTIDE SEQUENCE</scope>
    <source>
        <strain evidence="2">AW1</strain>
    </source>
</reference>
<evidence type="ECO:0000256" key="1">
    <source>
        <dbReference type="SAM" id="MobiDB-lite"/>
    </source>
</evidence>
<keyword evidence="3" id="KW-1185">Reference proteome</keyword>
<feature type="compositionally biased region" description="Low complexity" evidence="1">
    <location>
        <begin position="25"/>
        <end position="41"/>
    </location>
</feature>
<protein>
    <submittedName>
        <fullName evidence="2">Uncharacterized protein</fullName>
    </submittedName>
</protein>
<evidence type="ECO:0000313" key="2">
    <source>
        <dbReference type="EMBL" id="MBL0420385.1"/>
    </source>
</evidence>
<organism evidence="2 3">
    <name type="scientific">Ramlibacter aurantiacus</name>
    <dbReference type="NCBI Taxonomy" id="2801330"/>
    <lineage>
        <taxon>Bacteria</taxon>
        <taxon>Pseudomonadati</taxon>
        <taxon>Pseudomonadota</taxon>
        <taxon>Betaproteobacteria</taxon>
        <taxon>Burkholderiales</taxon>
        <taxon>Comamonadaceae</taxon>
        <taxon>Ramlibacter</taxon>
    </lineage>
</organism>
<comment type="caution">
    <text evidence="2">The sequence shown here is derived from an EMBL/GenBank/DDBJ whole genome shotgun (WGS) entry which is preliminary data.</text>
</comment>
<evidence type="ECO:0000313" key="3">
    <source>
        <dbReference type="Proteomes" id="UP000613011"/>
    </source>
</evidence>
<accession>A0A936ZN63</accession>
<gene>
    <name evidence="2" type="ORF">JI739_08530</name>
</gene>
<dbReference type="Proteomes" id="UP000613011">
    <property type="component" value="Unassembled WGS sequence"/>
</dbReference>
<proteinExistence type="predicted"/>
<dbReference type="RefSeq" id="WP_201683466.1">
    <property type="nucleotide sequence ID" value="NZ_JAEQNA010000002.1"/>
</dbReference>
<feature type="region of interest" description="Disordered" evidence="1">
    <location>
        <begin position="1"/>
        <end position="59"/>
    </location>
</feature>
<dbReference type="AlphaFoldDB" id="A0A936ZN63"/>